<keyword evidence="1" id="KW-0732">Signal</keyword>
<name>A0ABY4VGE4_9GAMM</name>
<feature type="signal peptide" evidence="1">
    <location>
        <begin position="1"/>
        <end position="20"/>
    </location>
</feature>
<evidence type="ECO:0000256" key="1">
    <source>
        <dbReference type="SAM" id="SignalP"/>
    </source>
</evidence>
<evidence type="ECO:0000313" key="3">
    <source>
        <dbReference type="Proteomes" id="UP001055658"/>
    </source>
</evidence>
<feature type="chain" id="PRO_5047390288" description="DUF4932 domain-containing protein" evidence="1">
    <location>
        <begin position="21"/>
        <end position="332"/>
    </location>
</feature>
<organism evidence="2 3">
    <name type="scientific">Microbulbifer variabilis</name>
    <dbReference type="NCBI Taxonomy" id="266805"/>
    <lineage>
        <taxon>Bacteria</taxon>
        <taxon>Pseudomonadati</taxon>
        <taxon>Pseudomonadota</taxon>
        <taxon>Gammaproteobacteria</taxon>
        <taxon>Cellvibrionales</taxon>
        <taxon>Microbulbiferaceae</taxon>
        <taxon>Microbulbifer</taxon>
    </lineage>
</organism>
<dbReference type="EMBL" id="CP092418">
    <property type="protein sequence ID" value="USD23157.1"/>
    <property type="molecule type" value="Genomic_DNA"/>
</dbReference>
<sequence length="332" mass="38166">MLRPFLLALILLSLVFPVLAEEKASDQLDGWRLVSFKNEPLLNLHLYLYELARDKNLYAALKKEEGIVADQLYLFERAINDYITHGAEQNINIIRSSGEVADLTALLLSGTPVDSESVNNNLYAHLQELSTLYNEQMWGLHRESNFRWYLSLREKLDVYGDPIASRLEDLFGEKLLVNAHTVNIVYKPGMRQGATTSGRSSQTIINSTYSDYSGWLALEMFFHELTHANSVNRKSKLQGIISSEFDKYGLKAHKHIWHPIHFYTVGEVVRRVISKEEPNFTDYATLNGLYVGRWNYKSLLDKYWIPYLNGLVSMEEAIANIAKNLSKEKREN</sequence>
<reference evidence="2" key="1">
    <citation type="submission" date="2022-02" db="EMBL/GenBank/DDBJ databases">
        <title>Coral-associated bacteria.</title>
        <authorList>
            <person name="Tang K."/>
            <person name="Wang X."/>
        </authorList>
    </citation>
    <scope>NUCLEOTIDE SEQUENCE</scope>
    <source>
        <strain evidence="2">SCSIO 43006</strain>
    </source>
</reference>
<accession>A0ABY4VGE4</accession>
<evidence type="ECO:0000313" key="2">
    <source>
        <dbReference type="EMBL" id="USD23157.1"/>
    </source>
</evidence>
<evidence type="ECO:0008006" key="4">
    <source>
        <dbReference type="Google" id="ProtNLM"/>
    </source>
</evidence>
<dbReference type="Proteomes" id="UP001055658">
    <property type="component" value="Chromosome"/>
</dbReference>
<proteinExistence type="predicted"/>
<protein>
    <recommendedName>
        <fullName evidence="4">DUF4932 domain-containing protein</fullName>
    </recommendedName>
</protein>
<gene>
    <name evidence="2" type="ORF">MJO52_08475</name>
</gene>
<dbReference type="RefSeq" id="WP_252085503.1">
    <property type="nucleotide sequence ID" value="NZ_CP092418.1"/>
</dbReference>
<keyword evidence="3" id="KW-1185">Reference proteome</keyword>